<dbReference type="Proteomes" id="UP000194218">
    <property type="component" value="Chromosome"/>
</dbReference>
<keyword evidence="3" id="KW-1185">Reference proteome</keyword>
<dbReference type="KEGG" id="smao:CAG99_01830"/>
<protein>
    <submittedName>
        <fullName evidence="2">Uncharacterized protein</fullName>
    </submittedName>
</protein>
<dbReference type="AlphaFoldDB" id="A0A1W7CSQ8"/>
<evidence type="ECO:0000256" key="1">
    <source>
        <dbReference type="SAM" id="MobiDB-lite"/>
    </source>
</evidence>
<name>A0A1W7CSQ8_9ACTN</name>
<organism evidence="2 3">
    <name type="scientific">Streptomyces marincola</name>
    <dbReference type="NCBI Taxonomy" id="2878388"/>
    <lineage>
        <taxon>Bacteria</taxon>
        <taxon>Bacillati</taxon>
        <taxon>Actinomycetota</taxon>
        <taxon>Actinomycetes</taxon>
        <taxon>Kitasatosporales</taxon>
        <taxon>Streptomycetaceae</taxon>
        <taxon>Streptomyces</taxon>
    </lineage>
</organism>
<proteinExistence type="predicted"/>
<reference evidence="2 3" key="1">
    <citation type="submission" date="2017-05" db="EMBL/GenBank/DDBJ databases">
        <title>Complete genome sequence of Streptomyces sp. SCSIO 03032 revealed the diverse biosynthetic pathways for its bioactive secondary metabolites.</title>
        <authorList>
            <person name="Ma L."/>
            <person name="Zhu Y."/>
            <person name="Zhang W."/>
            <person name="Zhang G."/>
            <person name="Tian X."/>
            <person name="Zhang S."/>
            <person name="Zhang C."/>
        </authorList>
    </citation>
    <scope>NUCLEOTIDE SEQUENCE [LARGE SCALE GENOMIC DNA]</scope>
    <source>
        <strain evidence="2 3">SCSIO 03032</strain>
    </source>
</reference>
<gene>
    <name evidence="2" type="ORF">CAG99_01830</name>
</gene>
<evidence type="ECO:0000313" key="2">
    <source>
        <dbReference type="EMBL" id="ARQ67736.1"/>
    </source>
</evidence>
<feature type="compositionally biased region" description="Low complexity" evidence="1">
    <location>
        <begin position="1"/>
        <end position="13"/>
    </location>
</feature>
<feature type="compositionally biased region" description="Gly residues" evidence="1">
    <location>
        <begin position="71"/>
        <end position="87"/>
    </location>
</feature>
<accession>A0A1W7CSQ8</accession>
<dbReference type="EMBL" id="CP021121">
    <property type="protein sequence ID" value="ARQ67736.1"/>
    <property type="molecule type" value="Genomic_DNA"/>
</dbReference>
<feature type="region of interest" description="Disordered" evidence="1">
    <location>
        <begin position="1"/>
        <end position="87"/>
    </location>
</feature>
<sequence>MGTGRPRGTTGRRPTPPGSPASGGSRTPPRPSRRGTHAPLPNASGGPDTHRAAPTRPPPHSGPPRPARGGAARGGAARGGAARGNSA</sequence>
<feature type="compositionally biased region" description="Pro residues" evidence="1">
    <location>
        <begin position="55"/>
        <end position="66"/>
    </location>
</feature>
<evidence type="ECO:0000313" key="3">
    <source>
        <dbReference type="Proteomes" id="UP000194218"/>
    </source>
</evidence>